<feature type="compositionally biased region" description="Low complexity" evidence="9">
    <location>
        <begin position="244"/>
        <end position="256"/>
    </location>
</feature>
<dbReference type="SUPFAM" id="SSF53167">
    <property type="entry name" value="Purine and uridine phosphorylases"/>
    <property type="match status" value="1"/>
</dbReference>
<dbReference type="GO" id="GO:0004731">
    <property type="term" value="F:purine-nucleoside phosphorylase activity"/>
    <property type="evidence" value="ECO:0007669"/>
    <property type="project" value="UniProtKB-EC"/>
</dbReference>
<dbReference type="PANTHER" id="PTHR11904:SF9">
    <property type="entry name" value="PURINE NUCLEOSIDE PHOSPHORYLASE-RELATED"/>
    <property type="match status" value="1"/>
</dbReference>
<evidence type="ECO:0000313" key="11">
    <source>
        <dbReference type="EMBL" id="PKY98509.1"/>
    </source>
</evidence>
<protein>
    <recommendedName>
        <fullName evidence="4">purine-nucleoside phosphorylase</fullName>
        <ecNumber evidence="4">2.4.2.1</ecNumber>
    </recommendedName>
    <alternativeName>
        <fullName evidence="7">Inosine-guanosine phosphorylase</fullName>
    </alternativeName>
</protein>
<dbReference type="Pfam" id="PF01048">
    <property type="entry name" value="PNP_UDP_1"/>
    <property type="match status" value="1"/>
</dbReference>
<dbReference type="GO" id="GO:0009116">
    <property type="term" value="P:nucleoside metabolic process"/>
    <property type="evidence" value="ECO:0007669"/>
    <property type="project" value="InterPro"/>
</dbReference>
<evidence type="ECO:0000256" key="9">
    <source>
        <dbReference type="SAM" id="MobiDB-lite"/>
    </source>
</evidence>
<feature type="region of interest" description="Disordered" evidence="9">
    <location>
        <begin position="244"/>
        <end position="267"/>
    </location>
</feature>
<reference evidence="11 12" key="1">
    <citation type="submission" date="2017-12" db="EMBL/GenBank/DDBJ databases">
        <title>Phylogenetic diversity of female urinary microbiome.</title>
        <authorList>
            <person name="Thomas-White K."/>
            <person name="Wolfe A.J."/>
        </authorList>
    </citation>
    <scope>NUCLEOTIDE SEQUENCE [LARGE SCALE GENOMIC DNA]</scope>
    <source>
        <strain evidence="11 12">UMB0319</strain>
    </source>
</reference>
<dbReference type="InterPro" id="IPR000845">
    <property type="entry name" value="Nucleoside_phosphorylase_d"/>
</dbReference>
<evidence type="ECO:0000256" key="4">
    <source>
        <dbReference type="ARBA" id="ARBA00011886"/>
    </source>
</evidence>
<accession>A0A2I1KSA8</accession>
<dbReference type="PANTHER" id="PTHR11904">
    <property type="entry name" value="METHYLTHIOADENOSINE/PURINE NUCLEOSIDE PHOSPHORYLASE"/>
    <property type="match status" value="1"/>
</dbReference>
<proteinExistence type="inferred from homology"/>
<comment type="similarity">
    <text evidence="3">Belongs to the PNP/MTAP phosphorylase family.</text>
</comment>
<dbReference type="Proteomes" id="UP000234778">
    <property type="component" value="Unassembled WGS sequence"/>
</dbReference>
<keyword evidence="5" id="KW-0328">Glycosyltransferase</keyword>
<evidence type="ECO:0000256" key="5">
    <source>
        <dbReference type="ARBA" id="ARBA00022676"/>
    </source>
</evidence>
<evidence type="ECO:0000313" key="12">
    <source>
        <dbReference type="Proteomes" id="UP000234778"/>
    </source>
</evidence>
<dbReference type="InterPro" id="IPR011268">
    <property type="entry name" value="Purine_phosphorylase"/>
</dbReference>
<gene>
    <name evidence="11" type="ORF">CYJ26_06695</name>
</gene>
<evidence type="ECO:0000256" key="1">
    <source>
        <dbReference type="ARBA" id="ARBA00002678"/>
    </source>
</evidence>
<comment type="function">
    <text evidence="1">The purine nucleoside phosphorylases catalyze the phosphorolytic breakdown of the N-glycosidic bond in the beta-(deoxy)ribonucleoside molecules, with the formation of the corresponding free purine bases and pentose-1-phosphate. Cleaves guanosine, inosine, 2'-deoxyguanosine and 2'-deoxyinosine.</text>
</comment>
<name>A0A2I1KSA8_9ACTO</name>
<dbReference type="RefSeq" id="WP_006547920.1">
    <property type="nucleotide sequence ID" value="NZ_CP136961.1"/>
</dbReference>
<evidence type="ECO:0000256" key="6">
    <source>
        <dbReference type="ARBA" id="ARBA00022679"/>
    </source>
</evidence>
<evidence type="ECO:0000256" key="8">
    <source>
        <dbReference type="ARBA" id="ARBA00048556"/>
    </source>
</evidence>
<dbReference type="Gene3D" id="3.40.50.1580">
    <property type="entry name" value="Nucleoside phosphorylase domain"/>
    <property type="match status" value="1"/>
</dbReference>
<evidence type="ECO:0000256" key="3">
    <source>
        <dbReference type="ARBA" id="ARBA00006751"/>
    </source>
</evidence>
<dbReference type="EMBL" id="PKHA01000006">
    <property type="protein sequence ID" value="PKY98509.1"/>
    <property type="molecule type" value="Genomic_DNA"/>
</dbReference>
<sequence>MSPKPTGVTAGAHPGTWDEDPTAASILLATGRPRHDLLVVAEPALLAELDAAWGRLAARVRLSFLPGVSAPQVPGQEDLLTSHDRGGLGVLVARGRTCLYEGKPARRVTGLARLAAGAGVRAALMVSRASSLGQASLGDFLAVADHLNLTGSPLFPATQCVDASWDEDLTNAVSRIDGVRGAGVAALVPGPVRPSRSEVTLMSGLGADAVVMDGVAEAMALAARGVRVAGLAYVDHVAEAHAAAPARRPGRRAAAPSQEASVTHRPAPDVVRAAVETVLATLR</sequence>
<dbReference type="GO" id="GO:0005737">
    <property type="term" value="C:cytoplasm"/>
    <property type="evidence" value="ECO:0007669"/>
    <property type="project" value="TreeGrafter"/>
</dbReference>
<comment type="pathway">
    <text evidence="2">Purine metabolism; purine nucleoside salvage.</text>
</comment>
<evidence type="ECO:0000256" key="2">
    <source>
        <dbReference type="ARBA" id="ARBA00005058"/>
    </source>
</evidence>
<dbReference type="GeneID" id="81708619"/>
<dbReference type="EC" id="2.4.2.1" evidence="4"/>
<keyword evidence="6" id="KW-0808">Transferase</keyword>
<dbReference type="AlphaFoldDB" id="A0A2I1KSA8"/>
<evidence type="ECO:0000259" key="10">
    <source>
        <dbReference type="Pfam" id="PF01048"/>
    </source>
</evidence>
<feature type="domain" description="Nucleoside phosphorylase" evidence="10">
    <location>
        <begin position="87"/>
        <end position="246"/>
    </location>
</feature>
<comment type="catalytic activity">
    <reaction evidence="8">
        <text>a purine 2'-deoxy-D-ribonucleoside + phosphate = a purine nucleobase + 2-deoxy-alpha-D-ribose 1-phosphate</text>
        <dbReference type="Rhea" id="RHEA:36431"/>
        <dbReference type="ChEBI" id="CHEBI:26386"/>
        <dbReference type="ChEBI" id="CHEBI:43474"/>
        <dbReference type="ChEBI" id="CHEBI:57259"/>
        <dbReference type="ChEBI" id="CHEBI:142361"/>
        <dbReference type="EC" id="2.4.2.1"/>
    </reaction>
</comment>
<organism evidence="11 12">
    <name type="scientific">Actinomyces urogenitalis</name>
    <dbReference type="NCBI Taxonomy" id="103621"/>
    <lineage>
        <taxon>Bacteria</taxon>
        <taxon>Bacillati</taxon>
        <taxon>Actinomycetota</taxon>
        <taxon>Actinomycetes</taxon>
        <taxon>Actinomycetales</taxon>
        <taxon>Actinomycetaceae</taxon>
        <taxon>Actinomyces</taxon>
    </lineage>
</organism>
<comment type="caution">
    <text evidence="11">The sequence shown here is derived from an EMBL/GenBank/DDBJ whole genome shotgun (WGS) entry which is preliminary data.</text>
</comment>
<dbReference type="InterPro" id="IPR035994">
    <property type="entry name" value="Nucleoside_phosphorylase_sf"/>
</dbReference>
<evidence type="ECO:0000256" key="7">
    <source>
        <dbReference type="ARBA" id="ARBA00031036"/>
    </source>
</evidence>